<dbReference type="EMBL" id="CM042052">
    <property type="protein sequence ID" value="KAI3718519.1"/>
    <property type="molecule type" value="Genomic_DNA"/>
</dbReference>
<dbReference type="Proteomes" id="UP001055879">
    <property type="component" value="Linkage Group LG06"/>
</dbReference>
<protein>
    <submittedName>
        <fullName evidence="1">Uncharacterized protein</fullName>
    </submittedName>
</protein>
<reference evidence="1 2" key="2">
    <citation type="journal article" date="2022" name="Mol. Ecol. Resour.">
        <title>The genomes of chicory, endive, great burdock and yacon provide insights into Asteraceae paleo-polyploidization history and plant inulin production.</title>
        <authorList>
            <person name="Fan W."/>
            <person name="Wang S."/>
            <person name="Wang H."/>
            <person name="Wang A."/>
            <person name="Jiang F."/>
            <person name="Liu H."/>
            <person name="Zhao H."/>
            <person name="Xu D."/>
            <person name="Zhang Y."/>
        </authorList>
    </citation>
    <scope>NUCLEOTIDE SEQUENCE [LARGE SCALE GENOMIC DNA]</scope>
    <source>
        <strain evidence="2">cv. Niubang</strain>
    </source>
</reference>
<sequence>MKGDESSSENSPNKHPSPSKNISKEKQLPTQRLTRSYSRFKTKPMTENKGSAISLSRDSTGENANEVDYEVVVSKLSNTALDALAAVAGAEVQTPETTPVQANMIIPIEATSVAINPSPIEAYVDKAFATMDELLGRRAIQATTVNTTIATTLETPPVIPENFITKPTENPSVKAPIISKSPIPTPLTTPIPTPINSPLITPVTTPKVTKTPPLVSPSKIRDDTLSEHLGNNLTPKHQEQQSVNPTPPNMAIDSPVDEAQTQFSPRAVEHSPSISHVSPVDTTTTPLTVGDAQEEDEEVDMTRVKRRTLSKKKLEAKKKQKKAKEVEVAEMLMRFTNNPRPPNVIEAVEEMKNNILGEIQKATTKLKKTFKARTDKLKGKNNELHTKVKTLKEERVKWLEYRREKDRVKKIEWQKINPDKQMTLPPFPTVCLQKLAPTPTHFE</sequence>
<proteinExistence type="predicted"/>
<gene>
    <name evidence="1" type="ORF">L6452_19393</name>
</gene>
<evidence type="ECO:0000313" key="2">
    <source>
        <dbReference type="Proteomes" id="UP001055879"/>
    </source>
</evidence>
<organism evidence="1 2">
    <name type="scientific">Arctium lappa</name>
    <name type="common">Greater burdock</name>
    <name type="synonym">Lappa major</name>
    <dbReference type="NCBI Taxonomy" id="4217"/>
    <lineage>
        <taxon>Eukaryota</taxon>
        <taxon>Viridiplantae</taxon>
        <taxon>Streptophyta</taxon>
        <taxon>Embryophyta</taxon>
        <taxon>Tracheophyta</taxon>
        <taxon>Spermatophyta</taxon>
        <taxon>Magnoliopsida</taxon>
        <taxon>eudicotyledons</taxon>
        <taxon>Gunneridae</taxon>
        <taxon>Pentapetalae</taxon>
        <taxon>asterids</taxon>
        <taxon>campanulids</taxon>
        <taxon>Asterales</taxon>
        <taxon>Asteraceae</taxon>
        <taxon>Carduoideae</taxon>
        <taxon>Cardueae</taxon>
        <taxon>Arctiinae</taxon>
        <taxon>Arctium</taxon>
    </lineage>
</organism>
<accession>A0ACB9B813</accession>
<reference evidence="2" key="1">
    <citation type="journal article" date="2022" name="Mol. Ecol. Resour.">
        <title>The genomes of chicory, endive, great burdock and yacon provide insights into Asteraceae palaeo-polyploidization history and plant inulin production.</title>
        <authorList>
            <person name="Fan W."/>
            <person name="Wang S."/>
            <person name="Wang H."/>
            <person name="Wang A."/>
            <person name="Jiang F."/>
            <person name="Liu H."/>
            <person name="Zhao H."/>
            <person name="Xu D."/>
            <person name="Zhang Y."/>
        </authorList>
    </citation>
    <scope>NUCLEOTIDE SEQUENCE [LARGE SCALE GENOMIC DNA]</scope>
    <source>
        <strain evidence="2">cv. Niubang</strain>
    </source>
</reference>
<comment type="caution">
    <text evidence="1">The sequence shown here is derived from an EMBL/GenBank/DDBJ whole genome shotgun (WGS) entry which is preliminary data.</text>
</comment>
<name>A0ACB9B813_ARCLA</name>
<evidence type="ECO:0000313" key="1">
    <source>
        <dbReference type="EMBL" id="KAI3718519.1"/>
    </source>
</evidence>
<keyword evidence="2" id="KW-1185">Reference proteome</keyword>